<dbReference type="InterPro" id="IPR046373">
    <property type="entry name" value="Acyl-CoA_Oxase/DH_mid-dom_sf"/>
</dbReference>
<feature type="domain" description="Acyl-CoA dehydrogenase/oxidase N-terminal" evidence="2">
    <location>
        <begin position="8"/>
        <end position="80"/>
    </location>
</feature>
<proteinExistence type="predicted"/>
<evidence type="ECO:0000256" key="1">
    <source>
        <dbReference type="ARBA" id="ARBA00023002"/>
    </source>
</evidence>
<name>A0A6H9WQP3_9MICO</name>
<dbReference type="InterPro" id="IPR036250">
    <property type="entry name" value="AcylCo_DH-like_C"/>
</dbReference>
<dbReference type="SUPFAM" id="SSF56645">
    <property type="entry name" value="Acyl-CoA dehydrogenase NM domain-like"/>
    <property type="match status" value="1"/>
</dbReference>
<dbReference type="InterPro" id="IPR013107">
    <property type="entry name" value="Acyl-CoA_DH_C"/>
</dbReference>
<dbReference type="EMBL" id="WBJY01000001">
    <property type="protein sequence ID" value="KAB1650478.1"/>
    <property type="molecule type" value="Genomic_DNA"/>
</dbReference>
<dbReference type="OrthoDB" id="3404950at2"/>
<keyword evidence="5" id="KW-1185">Reference proteome</keyword>
<accession>A0A6H9WQP3</accession>
<feature type="domain" description="Acyl-CoA dehydrogenase C-terminal" evidence="3">
    <location>
        <begin position="239"/>
        <end position="372"/>
    </location>
</feature>
<dbReference type="Gene3D" id="1.20.140.10">
    <property type="entry name" value="Butyryl-CoA Dehydrogenase, subunit A, domain 3"/>
    <property type="match status" value="1"/>
</dbReference>
<dbReference type="Gene3D" id="2.40.110.10">
    <property type="entry name" value="Butyryl-CoA Dehydrogenase, subunit A, domain 2"/>
    <property type="match status" value="1"/>
</dbReference>
<gene>
    <name evidence="4" type="ORF">F8O04_02615</name>
</gene>
<reference evidence="4 5" key="1">
    <citation type="submission" date="2019-09" db="EMBL/GenBank/DDBJ databases">
        <title>Phylogeny of genus Pseudoclavibacter and closely related genus.</title>
        <authorList>
            <person name="Li Y."/>
        </authorList>
    </citation>
    <scope>NUCLEOTIDE SEQUENCE [LARGE SCALE GENOMIC DNA]</scope>
    <source>
        <strain evidence="4 5">EGI 60007</strain>
    </source>
</reference>
<evidence type="ECO:0000259" key="2">
    <source>
        <dbReference type="Pfam" id="PF02771"/>
    </source>
</evidence>
<comment type="caution">
    <text evidence="4">The sequence shown here is derived from an EMBL/GenBank/DDBJ whole genome shotgun (WGS) entry which is preliminary data.</text>
</comment>
<dbReference type="Pfam" id="PF08028">
    <property type="entry name" value="Acyl-CoA_dh_2"/>
    <property type="match status" value="1"/>
</dbReference>
<dbReference type="Pfam" id="PF02771">
    <property type="entry name" value="Acyl-CoA_dh_N"/>
    <property type="match status" value="1"/>
</dbReference>
<sequence length="392" mass="43698">MIARARSLRPRLRELQEHHTALGTYSQEIHEAFAKLRLYDILRPKRYGGLELGLETFFRVVTEIARADPGVGWSFELGASHAYQFSSFFPERAQEEAFRSAPFVSASRTFALKSEVERVEGGWRVSGRWDYASGCTWSTHFMPTGTFIDEDGTRTELMFIVPRSDFEIQDDWGGDATIGMSASSSNSIEIHDAFVPEYNAVVYNFKDYEWGTDGTPGYRLHGNPMYLGRTLTFFIAGLVVTQTGAALAALDEYERLLERNSSFPPRVPRVESPEYQMWYGQIMSAAEAATELHLASVRSLEQRYAAWAAGGPEVTVEDDARLRGQVLQAGKLAEQAVSIAFSTAGTSSAGKAGARLGKYYRDCAMYRTHIGSQYDMLFASQARVALGQPLTM</sequence>
<evidence type="ECO:0000313" key="4">
    <source>
        <dbReference type="EMBL" id="KAB1650478.1"/>
    </source>
</evidence>
<dbReference type="PIRSF" id="PIRSF016578">
    <property type="entry name" value="HsaA"/>
    <property type="match status" value="1"/>
</dbReference>
<dbReference type="Gene3D" id="1.10.540.10">
    <property type="entry name" value="Acyl-CoA dehydrogenase/oxidase, N-terminal domain"/>
    <property type="match status" value="1"/>
</dbReference>
<protein>
    <submittedName>
        <fullName evidence="4">Hydroxylase</fullName>
    </submittedName>
</protein>
<keyword evidence="1" id="KW-0560">Oxidoreductase</keyword>
<dbReference type="GO" id="GO:0016627">
    <property type="term" value="F:oxidoreductase activity, acting on the CH-CH group of donors"/>
    <property type="evidence" value="ECO:0007669"/>
    <property type="project" value="InterPro"/>
</dbReference>
<organism evidence="4 5">
    <name type="scientific">Pseudoclavibacter endophyticus</name>
    <dbReference type="NCBI Taxonomy" id="1778590"/>
    <lineage>
        <taxon>Bacteria</taxon>
        <taxon>Bacillati</taxon>
        <taxon>Actinomycetota</taxon>
        <taxon>Actinomycetes</taxon>
        <taxon>Micrococcales</taxon>
        <taxon>Microbacteriaceae</taxon>
        <taxon>Pseudoclavibacter</taxon>
    </lineage>
</organism>
<dbReference type="SUPFAM" id="SSF47203">
    <property type="entry name" value="Acyl-CoA dehydrogenase C-terminal domain-like"/>
    <property type="match status" value="1"/>
</dbReference>
<evidence type="ECO:0000259" key="3">
    <source>
        <dbReference type="Pfam" id="PF08028"/>
    </source>
</evidence>
<dbReference type="InterPro" id="IPR013786">
    <property type="entry name" value="AcylCoA_DH/ox_N"/>
</dbReference>
<dbReference type="InterPro" id="IPR009100">
    <property type="entry name" value="AcylCoA_DH/oxidase_NM_dom_sf"/>
</dbReference>
<dbReference type="AlphaFoldDB" id="A0A6H9WQP3"/>
<evidence type="ECO:0000313" key="5">
    <source>
        <dbReference type="Proteomes" id="UP000431744"/>
    </source>
</evidence>
<dbReference type="InterPro" id="IPR037069">
    <property type="entry name" value="AcylCoA_DH/ox_N_sf"/>
</dbReference>
<dbReference type="GO" id="GO:0050660">
    <property type="term" value="F:flavin adenine dinucleotide binding"/>
    <property type="evidence" value="ECO:0007669"/>
    <property type="project" value="InterPro"/>
</dbReference>
<dbReference type="Proteomes" id="UP000431744">
    <property type="component" value="Unassembled WGS sequence"/>
</dbReference>